<proteinExistence type="predicted"/>
<dbReference type="SUPFAM" id="SSF56003">
    <property type="entry name" value="Molybdenum cofactor-binding domain"/>
    <property type="match status" value="1"/>
</dbReference>
<dbReference type="Gene3D" id="3.30.365.10">
    <property type="entry name" value="Aldehyde oxidase/xanthine dehydrogenase, molybdopterin binding domain"/>
    <property type="match status" value="2"/>
</dbReference>
<dbReference type="Proteomes" id="UP001589789">
    <property type="component" value="Unassembled WGS sequence"/>
</dbReference>
<dbReference type="InterPro" id="IPR052516">
    <property type="entry name" value="N-heterocyclic_Hydroxylase"/>
</dbReference>
<accession>A0ABV6IWC2</accession>
<dbReference type="EMBL" id="JBHLVZ010000043">
    <property type="protein sequence ID" value="MFC0386893.1"/>
    <property type="molecule type" value="Genomic_DNA"/>
</dbReference>
<dbReference type="PANTHER" id="PTHR47495:SF1">
    <property type="entry name" value="BLL3820 PROTEIN"/>
    <property type="match status" value="1"/>
</dbReference>
<evidence type="ECO:0000313" key="2">
    <source>
        <dbReference type="Proteomes" id="UP001589789"/>
    </source>
</evidence>
<dbReference type="InterPro" id="IPR037165">
    <property type="entry name" value="AldOxase/xan_DH_Mopterin-bd_sf"/>
</dbReference>
<organism evidence="1 2">
    <name type="scientific">Muricoccus vinaceus</name>
    <dbReference type="NCBI Taxonomy" id="424704"/>
    <lineage>
        <taxon>Bacteria</taxon>
        <taxon>Pseudomonadati</taxon>
        <taxon>Pseudomonadota</taxon>
        <taxon>Alphaproteobacteria</taxon>
        <taxon>Acetobacterales</taxon>
        <taxon>Roseomonadaceae</taxon>
        <taxon>Muricoccus</taxon>
    </lineage>
</organism>
<sequence length="68" mass="6953">MRARRIWIAADLGEVINPDGAANQLEGGAGEPSFGPSVAAIANAIHDALGVRPRAMPFTPENLAAAMG</sequence>
<reference evidence="1 2" key="1">
    <citation type="submission" date="2024-09" db="EMBL/GenBank/DDBJ databases">
        <authorList>
            <person name="Sun Q."/>
            <person name="Mori K."/>
        </authorList>
    </citation>
    <scope>NUCLEOTIDE SEQUENCE [LARGE SCALE GENOMIC DNA]</scope>
    <source>
        <strain evidence="1 2">CCM 7468</strain>
    </source>
</reference>
<keyword evidence="2" id="KW-1185">Reference proteome</keyword>
<protein>
    <submittedName>
        <fullName evidence="1">Uncharacterized protein</fullName>
    </submittedName>
</protein>
<dbReference type="PANTHER" id="PTHR47495">
    <property type="entry name" value="ALDEHYDE DEHYDROGENASE"/>
    <property type="match status" value="1"/>
</dbReference>
<comment type="caution">
    <text evidence="1">The sequence shown here is derived from an EMBL/GenBank/DDBJ whole genome shotgun (WGS) entry which is preliminary data.</text>
</comment>
<gene>
    <name evidence="1" type="ORF">ACFFIC_15250</name>
</gene>
<evidence type="ECO:0000313" key="1">
    <source>
        <dbReference type="EMBL" id="MFC0386893.1"/>
    </source>
</evidence>
<dbReference type="RefSeq" id="WP_377051811.1">
    <property type="nucleotide sequence ID" value="NZ_JBHLVZ010000043.1"/>
</dbReference>
<name>A0ABV6IWC2_9PROT</name>